<dbReference type="InterPro" id="IPR028082">
    <property type="entry name" value="Peripla_BP_I"/>
</dbReference>
<protein>
    <submittedName>
        <fullName evidence="4">Amino acid/amide ABC transporter substrate-binding protein, HAAT family</fullName>
    </submittedName>
</protein>
<dbReference type="SUPFAM" id="SSF53822">
    <property type="entry name" value="Periplasmic binding protein-like I"/>
    <property type="match status" value="1"/>
</dbReference>
<feature type="domain" description="Leucine-binding protein" evidence="3">
    <location>
        <begin position="49"/>
        <end position="387"/>
    </location>
</feature>
<dbReference type="Proteomes" id="UP000198210">
    <property type="component" value="Chromosome I"/>
</dbReference>
<gene>
    <name evidence="4" type="ORF">GA0074704_1416</name>
</gene>
<dbReference type="InterPro" id="IPR028081">
    <property type="entry name" value="Leu-bd"/>
</dbReference>
<dbReference type="PANTHER" id="PTHR30483:SF38">
    <property type="entry name" value="BLR7848 PROTEIN"/>
    <property type="match status" value="1"/>
</dbReference>
<evidence type="ECO:0000313" key="4">
    <source>
        <dbReference type="EMBL" id="SCG43444.1"/>
    </source>
</evidence>
<reference evidence="4 5" key="1">
    <citation type="submission" date="2016-06" db="EMBL/GenBank/DDBJ databases">
        <authorList>
            <person name="Kjaerup R.B."/>
            <person name="Dalgaard T.S."/>
            <person name="Juul-Madsen H.R."/>
        </authorList>
    </citation>
    <scope>NUCLEOTIDE SEQUENCE [LARGE SCALE GENOMIC DNA]</scope>
    <source>
        <strain evidence="4 5">DSM 45097</strain>
    </source>
</reference>
<proteinExistence type="inferred from homology"/>
<evidence type="ECO:0000259" key="3">
    <source>
        <dbReference type="Pfam" id="PF13458"/>
    </source>
</evidence>
<dbReference type="AlphaFoldDB" id="A0A1C5HBR1"/>
<dbReference type="PROSITE" id="PS51318">
    <property type="entry name" value="TAT"/>
    <property type="match status" value="1"/>
</dbReference>
<dbReference type="Pfam" id="PF13458">
    <property type="entry name" value="Peripla_BP_6"/>
    <property type="match status" value="1"/>
</dbReference>
<dbReference type="RefSeq" id="WP_088969746.1">
    <property type="nucleotide sequence ID" value="NZ_JBHLYF010000014.1"/>
</dbReference>
<name>A0A1C5HBR1_9ACTN</name>
<evidence type="ECO:0000256" key="2">
    <source>
        <dbReference type="ARBA" id="ARBA00022729"/>
    </source>
</evidence>
<dbReference type="Gene3D" id="3.40.50.2300">
    <property type="match status" value="2"/>
</dbReference>
<dbReference type="InterPro" id="IPR051010">
    <property type="entry name" value="BCAA_transport"/>
</dbReference>
<organism evidence="4 5">
    <name type="scientific">Micromonospora siamensis</name>
    <dbReference type="NCBI Taxonomy" id="299152"/>
    <lineage>
        <taxon>Bacteria</taxon>
        <taxon>Bacillati</taxon>
        <taxon>Actinomycetota</taxon>
        <taxon>Actinomycetes</taxon>
        <taxon>Micromonosporales</taxon>
        <taxon>Micromonosporaceae</taxon>
        <taxon>Micromonospora</taxon>
    </lineage>
</organism>
<accession>A0A1C5HBR1</accession>
<dbReference type="InterPro" id="IPR006311">
    <property type="entry name" value="TAT_signal"/>
</dbReference>
<sequence>MATPAIHPSTLTRRGLLTATAGGLLLSGCGRNDQGAPGTSGSRAQDSREIVVGASLELSGPGAALGVLQERALRITADELNVEGVQVGNMRRKIRVVLRDNASDPRTAARQARELALKDNVHALIGGTLAETSLGIIAQAQEIRIPFISLAYGDGIVLPLAERTYVYKVTPDSQDVAARLVQLLVTREHRRVVLVAGHGLHGDAGVAAMKRATEAAGVDLARVVRLPRTGDNFRPVLRELADRGPKAVVVWTHPPDTGEAARALRIVGYRGPLYFDPAAVNEDTLQERNLSSVEGAYAIHPISLGGSTLTNTTNAALARRDFVFRYIQLYGGFSGFAPYASDALTLVTDAARASGTVDHGRIRAFLRTQVSEGMAGAYTFSPSRHSGLERGSLGVYQVSHGEWTRVS</sequence>
<keyword evidence="2" id="KW-0732">Signal</keyword>
<dbReference type="PANTHER" id="PTHR30483">
    <property type="entry name" value="LEUCINE-SPECIFIC-BINDING PROTEIN"/>
    <property type="match status" value="1"/>
</dbReference>
<keyword evidence="5" id="KW-1185">Reference proteome</keyword>
<dbReference type="EMBL" id="LT607751">
    <property type="protein sequence ID" value="SCG43444.1"/>
    <property type="molecule type" value="Genomic_DNA"/>
</dbReference>
<comment type="similarity">
    <text evidence="1">Belongs to the leucine-binding protein family.</text>
</comment>
<evidence type="ECO:0000256" key="1">
    <source>
        <dbReference type="ARBA" id="ARBA00010062"/>
    </source>
</evidence>
<evidence type="ECO:0000313" key="5">
    <source>
        <dbReference type="Proteomes" id="UP000198210"/>
    </source>
</evidence>